<dbReference type="Proteomes" id="UP000749471">
    <property type="component" value="Unassembled WGS sequence"/>
</dbReference>
<dbReference type="InterPro" id="IPR008490">
    <property type="entry name" value="Transposase_InsH_N"/>
</dbReference>
<keyword evidence="3" id="KW-1185">Reference proteome</keyword>
<dbReference type="EMBL" id="JAHLPM010000020">
    <property type="protein sequence ID" value="MBU5439836.1"/>
    <property type="molecule type" value="Genomic_DNA"/>
</dbReference>
<name>A0ABS6EBD2_9FIRM</name>
<protein>
    <submittedName>
        <fullName evidence="2">Transposase</fullName>
    </submittedName>
</protein>
<organism evidence="2 3">
    <name type="scientific">Tissierella simiarum</name>
    <dbReference type="NCBI Taxonomy" id="2841534"/>
    <lineage>
        <taxon>Bacteria</taxon>
        <taxon>Bacillati</taxon>
        <taxon>Bacillota</taxon>
        <taxon>Tissierellia</taxon>
        <taxon>Tissierellales</taxon>
        <taxon>Tissierellaceae</taxon>
        <taxon>Tissierella</taxon>
    </lineage>
</organism>
<evidence type="ECO:0000259" key="1">
    <source>
        <dbReference type="Pfam" id="PF05598"/>
    </source>
</evidence>
<feature type="domain" description="Transposase InsH N-terminal" evidence="1">
    <location>
        <begin position="6"/>
        <end position="66"/>
    </location>
</feature>
<reference evidence="2 3" key="1">
    <citation type="submission" date="2021-06" db="EMBL/GenBank/DDBJ databases">
        <authorList>
            <person name="Sun Q."/>
            <person name="Li D."/>
        </authorList>
    </citation>
    <scope>NUCLEOTIDE SEQUENCE [LARGE SCALE GENOMIC DNA]</scope>
    <source>
        <strain evidence="2 3">MSJ-40</strain>
    </source>
</reference>
<dbReference type="PANTHER" id="PTHR33408:SF2">
    <property type="entry name" value="TRANSPOSASE DDE DOMAIN-CONTAINING PROTEIN"/>
    <property type="match status" value="1"/>
</dbReference>
<accession>A0ABS6EBD2</accession>
<sequence length="152" mass="17842">MQHLAPKDKDRSSYDPKDLLKLYIYGYMNRITSSRILEKATQTNIEVMWLLRRLTPDFKSISDFRKDNKEAINLVFKQFVALYKEWDLFGKKVVAVDDSKFRASNSKKNNFNTKSLNRKIRIISRFLSSKLRNASLSKSFSTPTVNPFHVKI</sequence>
<gene>
    <name evidence="2" type="ORF">KQI42_17605</name>
</gene>
<dbReference type="Pfam" id="PF05598">
    <property type="entry name" value="DUF772"/>
    <property type="match status" value="1"/>
</dbReference>
<proteinExistence type="predicted"/>
<comment type="caution">
    <text evidence="2">The sequence shown here is derived from an EMBL/GenBank/DDBJ whole genome shotgun (WGS) entry which is preliminary data.</text>
</comment>
<evidence type="ECO:0000313" key="2">
    <source>
        <dbReference type="EMBL" id="MBU5439836.1"/>
    </source>
</evidence>
<dbReference type="PANTHER" id="PTHR33408">
    <property type="entry name" value="TRANSPOSASE"/>
    <property type="match status" value="1"/>
</dbReference>
<evidence type="ECO:0000313" key="3">
    <source>
        <dbReference type="Proteomes" id="UP000749471"/>
    </source>
</evidence>